<feature type="domain" description="N-acetyltransferase" evidence="3">
    <location>
        <begin position="1"/>
        <end position="147"/>
    </location>
</feature>
<dbReference type="InterPro" id="IPR000182">
    <property type="entry name" value="GNAT_dom"/>
</dbReference>
<sequence>MDIGPMAVEHLPAVLDLGRRVYETSALPYTGWSLTAAAGHLDSPRSSCLVALSGTRVVGFVLGSMGFEHRDDWGYMEWIAVDPGLRGHGIAGRLVRECCAGLEALGASRILTDVETGNTASLALMRGSGFSENTTVMYLERRVGPER</sequence>
<dbReference type="PANTHER" id="PTHR43072:SF23">
    <property type="entry name" value="UPF0039 PROTEIN C11D3.02C"/>
    <property type="match status" value="1"/>
</dbReference>
<evidence type="ECO:0000313" key="5">
    <source>
        <dbReference type="Proteomes" id="UP001348641"/>
    </source>
</evidence>
<accession>A0ABU7KJU1</accession>
<organism evidence="4 5">
    <name type="scientific">Nocardiopsis tropica</name>
    <dbReference type="NCBI Taxonomy" id="109330"/>
    <lineage>
        <taxon>Bacteria</taxon>
        <taxon>Bacillati</taxon>
        <taxon>Actinomycetota</taxon>
        <taxon>Actinomycetes</taxon>
        <taxon>Streptosporangiales</taxon>
        <taxon>Nocardiopsidaceae</taxon>
        <taxon>Nocardiopsis</taxon>
    </lineage>
</organism>
<dbReference type="EMBL" id="JAUUCC010000003">
    <property type="protein sequence ID" value="MEE2049259.1"/>
    <property type="molecule type" value="Genomic_DNA"/>
</dbReference>
<name>A0ABU7KJU1_9ACTN</name>
<evidence type="ECO:0000259" key="3">
    <source>
        <dbReference type="PROSITE" id="PS51186"/>
    </source>
</evidence>
<dbReference type="RefSeq" id="WP_330156553.1">
    <property type="nucleotide sequence ID" value="NZ_BAAAJA010000010.1"/>
</dbReference>
<dbReference type="Gene3D" id="3.40.630.30">
    <property type="match status" value="1"/>
</dbReference>
<proteinExistence type="predicted"/>
<gene>
    <name evidence="4" type="ORF">Q8A49_01960</name>
</gene>
<dbReference type="SUPFAM" id="SSF55729">
    <property type="entry name" value="Acyl-CoA N-acyltransferases (Nat)"/>
    <property type="match status" value="1"/>
</dbReference>
<dbReference type="PROSITE" id="PS51186">
    <property type="entry name" value="GNAT"/>
    <property type="match status" value="1"/>
</dbReference>
<protein>
    <submittedName>
        <fullName evidence="4">GNAT family N-acetyltransferase</fullName>
    </submittedName>
</protein>
<evidence type="ECO:0000256" key="1">
    <source>
        <dbReference type="ARBA" id="ARBA00022679"/>
    </source>
</evidence>
<keyword evidence="2" id="KW-0012">Acyltransferase</keyword>
<keyword evidence="1" id="KW-0808">Transferase</keyword>
<dbReference type="Proteomes" id="UP001348641">
    <property type="component" value="Unassembled WGS sequence"/>
</dbReference>
<evidence type="ECO:0000256" key="2">
    <source>
        <dbReference type="ARBA" id="ARBA00023315"/>
    </source>
</evidence>
<reference evidence="4 5" key="1">
    <citation type="submission" date="2023-07" db="EMBL/GenBank/DDBJ databases">
        <authorList>
            <person name="Girao M."/>
            <person name="Carvalho M.F."/>
        </authorList>
    </citation>
    <scope>NUCLEOTIDE SEQUENCE [LARGE SCALE GENOMIC DNA]</scope>
    <source>
        <strain evidence="4 5">66/93</strain>
    </source>
</reference>
<dbReference type="PANTHER" id="PTHR43072">
    <property type="entry name" value="N-ACETYLTRANSFERASE"/>
    <property type="match status" value="1"/>
</dbReference>
<dbReference type="InterPro" id="IPR016181">
    <property type="entry name" value="Acyl_CoA_acyltransferase"/>
</dbReference>
<dbReference type="CDD" id="cd04301">
    <property type="entry name" value="NAT_SF"/>
    <property type="match status" value="1"/>
</dbReference>
<evidence type="ECO:0000313" key="4">
    <source>
        <dbReference type="EMBL" id="MEE2049259.1"/>
    </source>
</evidence>
<dbReference type="Pfam" id="PF00583">
    <property type="entry name" value="Acetyltransf_1"/>
    <property type="match status" value="1"/>
</dbReference>
<comment type="caution">
    <text evidence="4">The sequence shown here is derived from an EMBL/GenBank/DDBJ whole genome shotgun (WGS) entry which is preliminary data.</text>
</comment>